<proteinExistence type="predicted"/>
<dbReference type="Gene3D" id="1.25.40.10">
    <property type="entry name" value="Tetratricopeptide repeat domain"/>
    <property type="match status" value="2"/>
</dbReference>
<sequence>MSKFLKIVLFYFIFLPITILSQNVKHKLDYKSFDELWISFFENDKTNRIKYAETYLKKAKKENLDLEIGRGLYLYAYNCLEINNSKAVYYYNKSLKFAKKSKDNNIIVKIYFDISGIKSRQFKYKEAIDNLILAEKYNNDSDYEYIIKLNIAIIKSENLGEIEQALKLYKKCHNYYISKGVRLTKYNGYYKEILFDIADAYKAKKAIDSSSFYNKLGYEEAKYSNDEEMLSLFILNEGANQVIKKNYTAAFDSVMKALPVLKKFNNQSNILASYFYLGKIHEGLGNKKKAVENFKKVDSLYEKNKDITPEFISGYHYLISYYKSNGDNVNQLKYINSLMKIDSTFQKNYKEIYKTIQEKYEIPILFKEKEKLINNLEQKSLLFYISFFLLIALVVFLVYKQFKLKKLYKNRYKEIMDTDSEKNKILFDSNKEKSLNNTGISQDIVLQILEKLDHFEKTKGFLNSNISINLLSIEFNTNTKYLSKIINEYKEKSFINYINDLRIEYSLKQLKSNPILRKYTITALTKEFGFNSSESFTSAFYKKTKIKPTFFIKELNKNTSDFQ</sequence>
<protein>
    <submittedName>
        <fullName evidence="4">Helix-turn-helix transcriptional regulator</fullName>
    </submittedName>
</protein>
<reference evidence="4 5" key="1">
    <citation type="submission" date="2020-02" db="EMBL/GenBank/DDBJ databases">
        <authorList>
            <person name="Chen W.-M."/>
        </authorList>
    </citation>
    <scope>NUCLEOTIDE SEQUENCE [LARGE SCALE GENOMIC DNA]</scope>
    <source>
        <strain evidence="4 5">KDG-16</strain>
    </source>
</reference>
<keyword evidence="2" id="KW-0472">Membrane</keyword>
<dbReference type="Pfam" id="PF12833">
    <property type="entry name" value="HTH_18"/>
    <property type="match status" value="1"/>
</dbReference>
<evidence type="ECO:0000313" key="5">
    <source>
        <dbReference type="Proteomes" id="UP000800984"/>
    </source>
</evidence>
<name>A0ABX0I000_9FLAO</name>
<keyword evidence="2" id="KW-1133">Transmembrane helix</keyword>
<keyword evidence="5" id="KW-1185">Reference proteome</keyword>
<accession>A0ABX0I000</accession>
<keyword evidence="1" id="KW-0802">TPR repeat</keyword>
<feature type="transmembrane region" description="Helical" evidence="2">
    <location>
        <begin position="381"/>
        <end position="399"/>
    </location>
</feature>
<evidence type="ECO:0000256" key="1">
    <source>
        <dbReference type="PROSITE-ProRule" id="PRU00339"/>
    </source>
</evidence>
<gene>
    <name evidence="4" type="ORF">G4D72_00205</name>
</gene>
<organism evidence="4 5">
    <name type="scientific">Flavobacterium difficile</name>
    <dbReference type="NCBI Taxonomy" id="2709659"/>
    <lineage>
        <taxon>Bacteria</taxon>
        <taxon>Pseudomonadati</taxon>
        <taxon>Bacteroidota</taxon>
        <taxon>Flavobacteriia</taxon>
        <taxon>Flavobacteriales</taxon>
        <taxon>Flavobacteriaceae</taxon>
        <taxon>Flavobacterium</taxon>
    </lineage>
</organism>
<dbReference type="InterPro" id="IPR019734">
    <property type="entry name" value="TPR_rpt"/>
</dbReference>
<feature type="repeat" description="TPR" evidence="1">
    <location>
        <begin position="271"/>
        <end position="304"/>
    </location>
</feature>
<evidence type="ECO:0000313" key="4">
    <source>
        <dbReference type="EMBL" id="NHM00525.1"/>
    </source>
</evidence>
<dbReference type="RefSeq" id="WP_166075563.1">
    <property type="nucleotide sequence ID" value="NZ_JAAJBT010000001.1"/>
</dbReference>
<dbReference type="Gene3D" id="1.10.10.60">
    <property type="entry name" value="Homeodomain-like"/>
    <property type="match status" value="2"/>
</dbReference>
<comment type="caution">
    <text evidence="4">The sequence shown here is derived from an EMBL/GenBank/DDBJ whole genome shotgun (WGS) entry which is preliminary data.</text>
</comment>
<dbReference type="PROSITE" id="PS01124">
    <property type="entry name" value="HTH_ARAC_FAMILY_2"/>
    <property type="match status" value="1"/>
</dbReference>
<dbReference type="InterPro" id="IPR018060">
    <property type="entry name" value="HTH_AraC"/>
</dbReference>
<keyword evidence="2" id="KW-0812">Transmembrane</keyword>
<dbReference type="PROSITE" id="PS50005">
    <property type="entry name" value="TPR"/>
    <property type="match status" value="1"/>
</dbReference>
<evidence type="ECO:0000256" key="2">
    <source>
        <dbReference type="SAM" id="Phobius"/>
    </source>
</evidence>
<dbReference type="SUPFAM" id="SSF48452">
    <property type="entry name" value="TPR-like"/>
    <property type="match status" value="2"/>
</dbReference>
<dbReference type="Proteomes" id="UP000800984">
    <property type="component" value="Unassembled WGS sequence"/>
</dbReference>
<dbReference type="InterPro" id="IPR011990">
    <property type="entry name" value="TPR-like_helical_dom_sf"/>
</dbReference>
<feature type="domain" description="HTH araC/xylS-type" evidence="3">
    <location>
        <begin position="442"/>
        <end position="554"/>
    </location>
</feature>
<evidence type="ECO:0000259" key="3">
    <source>
        <dbReference type="PROSITE" id="PS01124"/>
    </source>
</evidence>
<dbReference type="SMART" id="SM00342">
    <property type="entry name" value="HTH_ARAC"/>
    <property type="match status" value="1"/>
</dbReference>
<dbReference type="EMBL" id="JAAJBT010000001">
    <property type="protein sequence ID" value="NHM00525.1"/>
    <property type="molecule type" value="Genomic_DNA"/>
</dbReference>